<feature type="disulfide bond" evidence="13">
    <location>
        <begin position="494"/>
        <end position="508"/>
    </location>
</feature>
<feature type="coiled-coil region" evidence="14">
    <location>
        <begin position="1564"/>
        <end position="1703"/>
    </location>
</feature>
<organism evidence="19 20">
    <name type="scientific">Mesorhabditis belari</name>
    <dbReference type="NCBI Taxonomy" id="2138241"/>
    <lineage>
        <taxon>Eukaryota</taxon>
        <taxon>Metazoa</taxon>
        <taxon>Ecdysozoa</taxon>
        <taxon>Nematoda</taxon>
        <taxon>Chromadorea</taxon>
        <taxon>Rhabditida</taxon>
        <taxon>Rhabditina</taxon>
        <taxon>Rhabditomorpha</taxon>
        <taxon>Rhabditoidea</taxon>
        <taxon>Rhabditidae</taxon>
        <taxon>Mesorhabditinae</taxon>
        <taxon>Mesorhabditis</taxon>
    </lineage>
</organism>
<evidence type="ECO:0000256" key="11">
    <source>
        <dbReference type="ARBA" id="ARBA00023180"/>
    </source>
</evidence>
<feature type="disulfide bond" evidence="13">
    <location>
        <begin position="821"/>
        <end position="838"/>
    </location>
</feature>
<dbReference type="GO" id="GO:0034446">
    <property type="term" value="P:substrate adhesion-dependent cell spreading"/>
    <property type="evidence" value="ECO:0007669"/>
    <property type="project" value="TreeGrafter"/>
</dbReference>
<comment type="caution">
    <text evidence="13">Lacks conserved residue(s) required for the propagation of feature annotation.</text>
</comment>
<feature type="disulfide bond" evidence="13">
    <location>
        <begin position="819"/>
        <end position="831"/>
    </location>
</feature>
<evidence type="ECO:0000259" key="16">
    <source>
        <dbReference type="PROSITE" id="PS50027"/>
    </source>
</evidence>
<evidence type="ECO:0000256" key="4">
    <source>
        <dbReference type="ARBA" id="ARBA00022530"/>
    </source>
</evidence>
<dbReference type="Pfam" id="PF24973">
    <property type="entry name" value="EGF_LMN_ATRN"/>
    <property type="match status" value="2"/>
</dbReference>
<dbReference type="GO" id="GO:0009888">
    <property type="term" value="P:tissue development"/>
    <property type="evidence" value="ECO:0007669"/>
    <property type="project" value="TreeGrafter"/>
</dbReference>
<dbReference type="PROSITE" id="PS00022">
    <property type="entry name" value="EGF_1"/>
    <property type="match status" value="1"/>
</dbReference>
<feature type="domain" description="Laminin EGF-like" evidence="16">
    <location>
        <begin position="819"/>
        <end position="865"/>
    </location>
</feature>
<feature type="domain" description="Laminin EGF-like" evidence="16">
    <location>
        <begin position="400"/>
        <end position="459"/>
    </location>
</feature>
<evidence type="ECO:0000259" key="18">
    <source>
        <dbReference type="PROSITE" id="PS51117"/>
    </source>
</evidence>
<feature type="chain" id="PRO_5041977605" description="Laminin subunit beta-1" evidence="15">
    <location>
        <begin position="24"/>
        <end position="1792"/>
    </location>
</feature>
<feature type="disulfide bond" evidence="13">
    <location>
        <begin position="885"/>
        <end position="894"/>
    </location>
</feature>
<dbReference type="InterPro" id="IPR013015">
    <property type="entry name" value="Laminin_IV_B"/>
</dbReference>
<feature type="domain" description="Laminin EGF-like" evidence="16">
    <location>
        <begin position="771"/>
        <end position="818"/>
    </location>
</feature>
<evidence type="ECO:0000256" key="6">
    <source>
        <dbReference type="ARBA" id="ARBA00022737"/>
    </source>
</evidence>
<keyword evidence="12 13" id="KW-0424">Laminin EGF-like domain</keyword>
<evidence type="ECO:0000313" key="20">
    <source>
        <dbReference type="WBParaSite" id="MBELARI_LOCUS2269"/>
    </source>
</evidence>
<keyword evidence="9 14" id="KW-0175">Coiled coil</keyword>
<dbReference type="Gene3D" id="2.170.300.10">
    <property type="entry name" value="Tie2 ligand-binding domain superfamily"/>
    <property type="match status" value="2"/>
</dbReference>
<dbReference type="FunFam" id="2.10.25.10:FF:000135">
    <property type="entry name" value="Laminin subunit beta 4"/>
    <property type="match status" value="1"/>
</dbReference>
<keyword evidence="10 13" id="KW-1015">Disulfide bond</keyword>
<dbReference type="FunFam" id="2.10.25.10:FF:000333">
    <property type="entry name" value="netrin-4 isoform X2"/>
    <property type="match status" value="1"/>
</dbReference>
<dbReference type="SMART" id="SM00180">
    <property type="entry name" value="EGF_Lam"/>
    <property type="match status" value="13"/>
</dbReference>
<dbReference type="FunFam" id="2.170.300.10:FF:000001">
    <property type="entry name" value="Laminin subunit beta-1"/>
    <property type="match status" value="1"/>
</dbReference>
<dbReference type="CDD" id="cd00055">
    <property type="entry name" value="EGF_Lam"/>
    <property type="match status" value="13"/>
</dbReference>
<feature type="coiled-coil region" evidence="14">
    <location>
        <begin position="1744"/>
        <end position="1771"/>
    </location>
</feature>
<feature type="domain" description="Laminin EGF-like" evidence="16">
    <location>
        <begin position="1137"/>
        <end position="1183"/>
    </location>
</feature>
<dbReference type="PROSITE" id="PS51116">
    <property type="entry name" value="LAMININ_IVB"/>
    <property type="match status" value="1"/>
</dbReference>
<dbReference type="FunFam" id="2.10.25.10:FF:000280">
    <property type="entry name" value="Laminin subunit beta 4"/>
    <property type="match status" value="1"/>
</dbReference>
<dbReference type="FunFam" id="2.10.25.10:FF:000209">
    <property type="entry name" value="Laminin subunit alpha 5"/>
    <property type="match status" value="1"/>
</dbReference>
<evidence type="ECO:0000256" key="1">
    <source>
        <dbReference type="ARBA" id="ARBA00002418"/>
    </source>
</evidence>
<dbReference type="FunFam" id="2.10.25.10:FF:000101">
    <property type="entry name" value="Laminin subunit beta 1"/>
    <property type="match status" value="1"/>
</dbReference>
<feature type="disulfide bond" evidence="13">
    <location>
        <begin position="1052"/>
        <end position="1061"/>
    </location>
</feature>
<dbReference type="PROSITE" id="PS01186">
    <property type="entry name" value="EGF_2"/>
    <property type="match status" value="1"/>
</dbReference>
<keyword evidence="7" id="KW-0084">Basement membrane</keyword>
<dbReference type="Gene3D" id="2.10.25.10">
    <property type="entry name" value="Laminin"/>
    <property type="match status" value="9"/>
</dbReference>
<dbReference type="PANTHER" id="PTHR10574:SF375">
    <property type="entry name" value="LAMININ SUBUNIT BETA-1"/>
    <property type="match status" value="1"/>
</dbReference>
<feature type="disulfide bond" evidence="13">
    <location>
        <begin position="367"/>
        <end position="376"/>
    </location>
</feature>
<feature type="disulfide bond" evidence="13">
    <location>
        <begin position="1158"/>
        <end position="1167"/>
    </location>
</feature>
<dbReference type="Pfam" id="PF00055">
    <property type="entry name" value="Laminin_N"/>
    <property type="match status" value="1"/>
</dbReference>
<reference evidence="20" key="1">
    <citation type="submission" date="2024-02" db="UniProtKB">
        <authorList>
            <consortium name="WormBaseParasite"/>
        </authorList>
    </citation>
    <scope>IDENTIFICATION</scope>
</reference>
<feature type="coiled-coil region" evidence="14">
    <location>
        <begin position="1348"/>
        <end position="1400"/>
    </location>
</feature>
<feature type="domain" description="Laminin EGF-like" evidence="16">
    <location>
        <begin position="866"/>
        <end position="915"/>
    </location>
</feature>
<dbReference type="InterPro" id="IPR000742">
    <property type="entry name" value="EGF"/>
</dbReference>
<dbReference type="SMART" id="SM00181">
    <property type="entry name" value="EGF"/>
    <property type="match status" value="8"/>
</dbReference>
<feature type="disulfide bond" evidence="13">
    <location>
        <begin position="482"/>
        <end position="491"/>
    </location>
</feature>
<keyword evidence="8" id="KW-0130">Cell adhesion</keyword>
<feature type="disulfide bond" evidence="13">
    <location>
        <begin position="773"/>
        <end position="790"/>
    </location>
</feature>
<dbReference type="GO" id="GO:0016477">
    <property type="term" value="P:cell migration"/>
    <property type="evidence" value="ECO:0007669"/>
    <property type="project" value="TreeGrafter"/>
</dbReference>
<dbReference type="PANTHER" id="PTHR10574">
    <property type="entry name" value="NETRIN/LAMININ-RELATED"/>
    <property type="match status" value="1"/>
</dbReference>
<dbReference type="Gene3D" id="2.60.120.260">
    <property type="entry name" value="Galactose-binding domain-like"/>
    <property type="match status" value="1"/>
</dbReference>
<protein>
    <recommendedName>
        <fullName evidence="21">Laminin subunit beta-1</fullName>
    </recommendedName>
</protein>
<dbReference type="Pfam" id="PF21199">
    <property type="entry name" value="LAMININ_IV_B"/>
    <property type="match status" value="1"/>
</dbReference>
<feature type="disulfide bond" evidence="13">
    <location>
        <begin position="771"/>
        <end position="783"/>
    </location>
</feature>
<dbReference type="Gene3D" id="1.10.287.1490">
    <property type="match status" value="1"/>
</dbReference>
<dbReference type="InterPro" id="IPR002049">
    <property type="entry name" value="LE_dom"/>
</dbReference>
<evidence type="ECO:0000256" key="14">
    <source>
        <dbReference type="SAM" id="Coils"/>
    </source>
</evidence>
<dbReference type="GO" id="GO:0005608">
    <property type="term" value="C:laminin-3 complex"/>
    <property type="evidence" value="ECO:0007669"/>
    <property type="project" value="UniProtKB-ARBA"/>
</dbReference>
<evidence type="ECO:0000259" key="17">
    <source>
        <dbReference type="PROSITE" id="PS51116"/>
    </source>
</evidence>
<feature type="domain" description="Laminin EGF-like" evidence="16">
    <location>
        <begin position="337"/>
        <end position="399"/>
    </location>
</feature>
<feature type="domain" description="Laminin IV type B" evidence="17">
    <location>
        <begin position="550"/>
        <end position="765"/>
    </location>
</feature>
<feature type="domain" description="Laminin EGF-like" evidence="16">
    <location>
        <begin position="977"/>
        <end position="1028"/>
    </location>
</feature>
<dbReference type="CDD" id="cd07307">
    <property type="entry name" value="BAR"/>
    <property type="match status" value="1"/>
</dbReference>
<dbReference type="Pfam" id="PF00053">
    <property type="entry name" value="EGF_laminin"/>
    <property type="match status" value="11"/>
</dbReference>
<dbReference type="Proteomes" id="UP000887575">
    <property type="component" value="Unassembled WGS sequence"/>
</dbReference>
<dbReference type="PROSITE" id="PS50027">
    <property type="entry name" value="EGF_LAM_2"/>
    <property type="match status" value="9"/>
</dbReference>
<evidence type="ECO:0008006" key="21">
    <source>
        <dbReference type="Google" id="ProtNLM"/>
    </source>
</evidence>
<dbReference type="FunFam" id="2.10.25.10:FF:000130">
    <property type="entry name" value="Laminin subunit beta 1"/>
    <property type="match status" value="1"/>
</dbReference>
<evidence type="ECO:0000256" key="9">
    <source>
        <dbReference type="ARBA" id="ARBA00023054"/>
    </source>
</evidence>
<dbReference type="WBParaSite" id="MBELARI_LOCUS2269">
    <property type="protein sequence ID" value="MBELARI_LOCUS2269"/>
    <property type="gene ID" value="MBELARI_LOCUS2269"/>
</dbReference>
<name>A0AAF3F5Z0_9BILA</name>
<dbReference type="PROSITE" id="PS01248">
    <property type="entry name" value="EGF_LAM_1"/>
    <property type="match status" value="6"/>
</dbReference>
<comment type="function">
    <text evidence="1">Binding to cells via a high affinity receptor, laminin is thought to mediate the attachment, migration and organization of cells into tissues during embryonic development by interacting with other extracellular matrix components.</text>
</comment>
<feature type="domain" description="Laminin EGF-like" evidence="16">
    <location>
        <begin position="460"/>
        <end position="510"/>
    </location>
</feature>
<feature type="disulfide bond" evidence="13">
    <location>
        <begin position="1137"/>
        <end position="1149"/>
    </location>
</feature>
<feature type="disulfide bond" evidence="13">
    <location>
        <begin position="1001"/>
        <end position="1010"/>
    </location>
</feature>
<feature type="coiled-coil region" evidence="14">
    <location>
        <begin position="1195"/>
        <end position="1318"/>
    </location>
</feature>
<keyword evidence="4" id="KW-0272">Extracellular matrix</keyword>
<feature type="disulfide bond" evidence="13">
    <location>
        <begin position="430"/>
        <end position="439"/>
    </location>
</feature>
<dbReference type="SUPFAM" id="SSF57196">
    <property type="entry name" value="EGF/Laminin"/>
    <property type="match status" value="11"/>
</dbReference>
<evidence type="ECO:0000256" key="15">
    <source>
        <dbReference type="SAM" id="SignalP"/>
    </source>
</evidence>
<dbReference type="FunFam" id="2.10.25.10:FF:000011">
    <property type="entry name" value="Cadherin EGF LAG seven-pass G-type receptor"/>
    <property type="match status" value="1"/>
</dbReference>
<dbReference type="PROSITE" id="PS51117">
    <property type="entry name" value="LAMININ_NTER"/>
    <property type="match status" value="1"/>
</dbReference>
<keyword evidence="19" id="KW-1185">Reference proteome</keyword>
<feature type="domain" description="Laminin N-terminal" evidence="18">
    <location>
        <begin position="29"/>
        <end position="270"/>
    </location>
</feature>
<evidence type="ECO:0000313" key="19">
    <source>
        <dbReference type="Proteomes" id="UP000887575"/>
    </source>
</evidence>
<dbReference type="PRINTS" id="PR00011">
    <property type="entry name" value="EGFLAMININ"/>
</dbReference>
<dbReference type="FunFam" id="2.10.25.10:FF:000065">
    <property type="entry name" value="Laminin subunit beta 1"/>
    <property type="match status" value="1"/>
</dbReference>
<evidence type="ECO:0000256" key="13">
    <source>
        <dbReference type="PROSITE-ProRule" id="PRU00460"/>
    </source>
</evidence>
<evidence type="ECO:0000256" key="3">
    <source>
        <dbReference type="ARBA" id="ARBA00022525"/>
    </source>
</evidence>
<dbReference type="InterPro" id="IPR008211">
    <property type="entry name" value="Laminin_N"/>
</dbReference>
<evidence type="ECO:0000256" key="12">
    <source>
        <dbReference type="ARBA" id="ARBA00023292"/>
    </source>
</evidence>
<evidence type="ECO:0000256" key="10">
    <source>
        <dbReference type="ARBA" id="ARBA00023157"/>
    </source>
</evidence>
<dbReference type="FunFam" id="2.60.120.260:FF:000010">
    <property type="entry name" value="Laminin subunit beta 1"/>
    <property type="match status" value="1"/>
</dbReference>
<keyword evidence="3" id="KW-0964">Secreted</keyword>
<evidence type="ECO:0000256" key="7">
    <source>
        <dbReference type="ARBA" id="ARBA00022869"/>
    </source>
</evidence>
<keyword evidence="6" id="KW-0677">Repeat</keyword>
<dbReference type="FunFam" id="2.170.300.10:FF:000004">
    <property type="entry name" value="Laminin subunit beta 1"/>
    <property type="match status" value="1"/>
</dbReference>
<dbReference type="InterPro" id="IPR056863">
    <property type="entry name" value="LMN_ATRN_NET-like_EGF"/>
</dbReference>
<dbReference type="GO" id="GO:0007411">
    <property type="term" value="P:axon guidance"/>
    <property type="evidence" value="ECO:0007669"/>
    <property type="project" value="TreeGrafter"/>
</dbReference>
<evidence type="ECO:0000256" key="8">
    <source>
        <dbReference type="ARBA" id="ARBA00022889"/>
    </source>
</evidence>
<feature type="signal peptide" evidence="15">
    <location>
        <begin position="1"/>
        <end position="23"/>
    </location>
</feature>
<feature type="disulfide bond" evidence="13">
    <location>
        <begin position="1139"/>
        <end position="1156"/>
    </location>
</feature>
<evidence type="ECO:0000256" key="5">
    <source>
        <dbReference type="ARBA" id="ARBA00022729"/>
    </source>
</evidence>
<sequence length="1792" mass="199006">MFGFGGWVRVFFGTLALLQSIRADDDRCRDRSCYPVTGNLLIGRKQQLSTTSTCGLTGRQRFCIVSHLEDSTKCFYCDSRQPWSPNRDPGRMSHRVENVVTEAFEDKTRSWWQSENGQQNVSIRLDLEAEFHFTHLIMTFKSFRPAAMIIERSADFGKTWLPYRYFAYDCANTYPDVVEGNPTKHADVICTSQYSDVSPSTGGEIVYKVLSPHIHTDDPYSQETSQLLKITNLRFNFTKLHTLGDDLLDYRPEIDEKYYYAIYEIVVRGSCSCYGHASRCIPIEGSDPNFNRPDIVHGRCECMHNTEGLNCERCRDFYNDMPWRPAVGTETHECKRCECNGHAARCHFDRGVFESSGQVSGGVCDDCMHNTQGTHCEQCKPYFYRDPLRPIYDPNVCLACQCDKIGSLYDGICEGEQDESRGLVAGKCYCKKNVDGSRCDRCKNGFWNLTDENQDGCIPCSCNLQGTYNNEGCDKYTGKCTCKRLVTGENCNQCLPEHYGLSDDVDGCKACDCDIGGSMDNTCDITTGQCECRDGFSGRRCDKADNSRFCANIDYHTYEAEWANLTYAEIEVRERPDNERDLTWTGEGFARVNERSQIGFKITNLYQSQEYNIVIRYDGQRDPVGWENVQITIIRPDDPNPEGPCKNANPSDDFLIARLHPGGRYAEIRPAVCLEAGVDYEIRVQFGEKRTGIVNDRSAFMLIDSIVLAPPTESLSVFSSTPRGQQHKTEYDRYQCRNVALSLTPLKDYSEVCAKYICPVAAMAFNKSLDCDCDQTGSVSGVCNPRGGQCECKPNVVGRRCDQCAVGTYGFGPSGCSICACDSVGSLHNQCDKQSGQCLCREKGIYGRQCNQCQPGFWSFPDCRVCQCNGHANICDQQSGACIECRNLTAGHYCDRCQDGYYGDPRLGVGLACKPCPCPGGPSSGYQHADTCFLTRVNGSQDVHCNCKPGYVGERCAECAVNHWGNPTAVGEECVRCECNGNIDMGIEGSCNKETGECLKCLYNTEGAQCENCVSGYFGDAKIRSCQRCVCNHLGTNATAGACDRITGQCPCYPNVIGGQCDQCAENHYNLASGEGCSSCECDSNGVMMDHTGNPQLQCHLFDGKCNCKQGRGGRTCSECEDLFWGDPTKADGCKLCECNAQGSATAQCHRNNGTCICLPGSGGPLCNECARGYTGQWPYCQPCGECFHQWDGIVQGLKSKVETLINTANNIEDTGVASAYDEKFEKMEAELAETKKKLEEANISQEHLDDLEKKIDRLRGLMTKARDRLDSVESIVVNATQTVDFAEEDLKSMEGDAERLTAKSMDLQEKANKIKEADVQGAYNITKESAQKSLTAQRRVDAAMSKVAEAETQATATEQLMEKNREDFDEQYAQNEKQLQESEQAVNILEAALPELNKQVCGAAAAPCDALCGGPGGKCGGICGGKSCMDGAVSKAEQAKSFAIEADSKLNDKQKESEQVLTLVRDVLSVTDAAKREAEETLRIAKDAANRANTTKNELDSMVGEMEDFISSNRSSPEQVRALAEEVLKMEISLKPDQIDELAKKIHEALGKINNIELILRETKADKQKATTLEEQARRAEERANVIKNTTETVREALKVAEEVQKTAQQAIKDAEEKMEKARENLAAARQETENAEGKAKSANETMAKIEADLKQVRVQYLQISDDAKAAYNSVDKAQQAAATAEAQNRQMKNDMETARKLLSERTEGNEAPQKRAEDLRQRASKLLYKAKKYNGDISSLTKDSTELQLTDYMQTLDALNKRLESVQRDIDRRIDWYINCEQGQTYHPVY</sequence>
<keyword evidence="11" id="KW-0325">Glycoprotein</keyword>
<evidence type="ECO:0000256" key="2">
    <source>
        <dbReference type="ARBA" id="ARBA00004302"/>
    </source>
</evidence>
<comment type="subcellular location">
    <subcellularLocation>
        <location evidence="2">Secreted</location>
        <location evidence="2">Extracellular space</location>
        <location evidence="2">Extracellular matrix</location>
        <location evidence="2">Basement membrane</location>
    </subcellularLocation>
</comment>
<accession>A0AAF3F5Z0</accession>
<keyword evidence="5 15" id="KW-0732">Signal</keyword>
<feature type="domain" description="Laminin EGF-like" evidence="16">
    <location>
        <begin position="1029"/>
        <end position="1079"/>
    </location>
</feature>
<dbReference type="GO" id="GO:0070831">
    <property type="term" value="P:basement membrane assembly"/>
    <property type="evidence" value="ECO:0007669"/>
    <property type="project" value="TreeGrafter"/>
</dbReference>
<dbReference type="GO" id="GO:0009887">
    <property type="term" value="P:animal organ morphogenesis"/>
    <property type="evidence" value="ECO:0007669"/>
    <property type="project" value="TreeGrafter"/>
</dbReference>
<proteinExistence type="predicted"/>
<dbReference type="SMART" id="SM00136">
    <property type="entry name" value="LamNT"/>
    <property type="match status" value="1"/>
</dbReference>
<dbReference type="InterPro" id="IPR050440">
    <property type="entry name" value="Laminin/Netrin_ECM"/>
</dbReference>
<feature type="disulfide bond" evidence="13">
    <location>
        <begin position="792"/>
        <end position="801"/>
    </location>
</feature>